<reference evidence="1 2" key="1">
    <citation type="submission" date="2020-03" db="EMBL/GenBank/DDBJ databases">
        <title>Nocardioides sp. nov., isolated from fish.</title>
        <authorList>
            <person name="Hyun D.-W."/>
            <person name="Bae J.-W."/>
        </authorList>
    </citation>
    <scope>NUCLEOTIDE SEQUENCE [LARGE SCALE GENOMIC DNA]</scope>
    <source>
        <strain evidence="1 2">HDW12A</strain>
    </source>
</reference>
<evidence type="ECO:0000313" key="1">
    <source>
        <dbReference type="EMBL" id="QIK75884.1"/>
    </source>
</evidence>
<protein>
    <submittedName>
        <fullName evidence="1">Anti-sigma factor</fullName>
    </submittedName>
</protein>
<proteinExistence type="predicted"/>
<sequence>MSAASSDESVIGEPARADVELRLPCDRAYASVLRTTTAGLAARLDFTIDDIEDLRIAVAEASALVLPVADPGADLRARFYLGAGRMTVEVEAAAMDGPAPDRESFAWQVLDTLAINAAVESEQGVFRVRFTIASPLAVGASDTDPPGAEL</sequence>
<dbReference type="KEGG" id="npi:G7071_10960"/>
<accession>A0A6G7YG57</accession>
<dbReference type="Gene3D" id="3.30.565.10">
    <property type="entry name" value="Histidine kinase-like ATPase, C-terminal domain"/>
    <property type="match status" value="1"/>
</dbReference>
<gene>
    <name evidence="1" type="ORF">G7071_10960</name>
</gene>
<name>A0A6G7YG57_9ACTN</name>
<dbReference type="Proteomes" id="UP000502035">
    <property type="component" value="Chromosome"/>
</dbReference>
<dbReference type="InterPro" id="IPR036890">
    <property type="entry name" value="HATPase_C_sf"/>
</dbReference>
<organism evidence="1 2">
    <name type="scientific">Nocardioides piscis</name>
    <dbReference type="NCBI Taxonomy" id="2714938"/>
    <lineage>
        <taxon>Bacteria</taxon>
        <taxon>Bacillati</taxon>
        <taxon>Actinomycetota</taxon>
        <taxon>Actinomycetes</taxon>
        <taxon>Propionibacteriales</taxon>
        <taxon>Nocardioidaceae</taxon>
        <taxon>Nocardioides</taxon>
    </lineage>
</organism>
<dbReference type="RefSeq" id="WP_166318486.1">
    <property type="nucleotide sequence ID" value="NZ_CP049866.1"/>
</dbReference>
<dbReference type="EMBL" id="CP049866">
    <property type="protein sequence ID" value="QIK75884.1"/>
    <property type="molecule type" value="Genomic_DNA"/>
</dbReference>
<dbReference type="AlphaFoldDB" id="A0A6G7YG57"/>
<evidence type="ECO:0000313" key="2">
    <source>
        <dbReference type="Proteomes" id="UP000502035"/>
    </source>
</evidence>
<keyword evidence="2" id="KW-1185">Reference proteome</keyword>